<evidence type="ECO:0000313" key="1">
    <source>
        <dbReference type="EMBL" id="SHF09678.1"/>
    </source>
</evidence>
<reference evidence="1 2" key="1">
    <citation type="submission" date="2016-11" db="EMBL/GenBank/DDBJ databases">
        <authorList>
            <person name="Jaros S."/>
            <person name="Januszkiewicz K."/>
            <person name="Wedrychowicz H."/>
        </authorList>
    </citation>
    <scope>NUCLEOTIDE SEQUENCE [LARGE SCALE GENOMIC DNA]</scope>
    <source>
        <strain evidence="1 2">DSM 21986</strain>
    </source>
</reference>
<dbReference type="EMBL" id="FQUS01000005">
    <property type="protein sequence ID" value="SHF09678.1"/>
    <property type="molecule type" value="Genomic_DNA"/>
</dbReference>
<organism evidence="1 2">
    <name type="scientific">Fodinibius roseus</name>
    <dbReference type="NCBI Taxonomy" id="1194090"/>
    <lineage>
        <taxon>Bacteria</taxon>
        <taxon>Pseudomonadati</taxon>
        <taxon>Balneolota</taxon>
        <taxon>Balneolia</taxon>
        <taxon>Balneolales</taxon>
        <taxon>Balneolaceae</taxon>
        <taxon>Fodinibius</taxon>
    </lineage>
</organism>
<name>A0A1M4YVF0_9BACT</name>
<gene>
    <name evidence="1" type="ORF">SAMN05443144_105168</name>
</gene>
<keyword evidence="2" id="KW-1185">Reference proteome</keyword>
<proteinExistence type="predicted"/>
<accession>A0A1M4YVF0</accession>
<evidence type="ECO:0000313" key="2">
    <source>
        <dbReference type="Proteomes" id="UP000184041"/>
    </source>
</evidence>
<sequence length="73" mass="8648">MSYKSLLQYIGRHITLTDKESELLQSLTRIFNQFYFMLANHIRKWITIRPENIFNGLFHMPGQGPKTCDSEEV</sequence>
<protein>
    <submittedName>
        <fullName evidence="1">Uncharacterized protein</fullName>
    </submittedName>
</protein>
<dbReference type="AlphaFoldDB" id="A0A1M4YVF0"/>
<dbReference type="Proteomes" id="UP000184041">
    <property type="component" value="Unassembled WGS sequence"/>
</dbReference>
<dbReference type="STRING" id="1194090.SAMN05443144_105168"/>